<dbReference type="PANTHER" id="PTHR30363:SF4">
    <property type="entry name" value="GLYCEROL-3-PHOSPHATE REGULON REPRESSOR"/>
    <property type="match status" value="1"/>
</dbReference>
<dbReference type="Pfam" id="PF08220">
    <property type="entry name" value="HTH_DeoR"/>
    <property type="match status" value="1"/>
</dbReference>
<dbReference type="InterPro" id="IPR014036">
    <property type="entry name" value="DeoR-like_C"/>
</dbReference>
<dbReference type="RefSeq" id="WP_176954696.1">
    <property type="nucleotide sequence ID" value="NZ_FNMZ01000003.1"/>
</dbReference>
<keyword evidence="2" id="KW-0805">Transcription regulation</keyword>
<evidence type="ECO:0000256" key="4">
    <source>
        <dbReference type="ARBA" id="ARBA00023163"/>
    </source>
</evidence>
<evidence type="ECO:0000313" key="7">
    <source>
        <dbReference type="Proteomes" id="UP000199118"/>
    </source>
</evidence>
<dbReference type="GO" id="GO:0003700">
    <property type="term" value="F:DNA-binding transcription factor activity"/>
    <property type="evidence" value="ECO:0007669"/>
    <property type="project" value="InterPro"/>
</dbReference>
<sequence length="259" mass="27108">MLPAKRRARILQHLRAETFATLQDLSERLEMSVSTIRRDVEYLDANGHLVRTRGGAMLAPGAFDAREVEADISAELEAPAKRAIGRAAAPLIGTRATVIFDSGSTTAAVARAAVEAGLDFSSVTNDMAIAGLLAETGREAELTGGRVRPGSCTLIGAGTAAAFAALRADIAFIGAHAVAAEGMSDTTSELAQVKTAILGAARRVVLVADATKFDMRSFRLFGRLDQVETVVSDRRLGAPSCAWVEAAGPHLILTEPTAP</sequence>
<dbReference type="Proteomes" id="UP000199118">
    <property type="component" value="Unassembled WGS sequence"/>
</dbReference>
<protein>
    <submittedName>
        <fullName evidence="6">Transcriptional regulator, DeoR family</fullName>
    </submittedName>
</protein>
<dbReference type="PRINTS" id="PR00037">
    <property type="entry name" value="HTHLACR"/>
</dbReference>
<proteinExistence type="predicted"/>
<reference evidence="6 7" key="1">
    <citation type="submission" date="2016-10" db="EMBL/GenBank/DDBJ databases">
        <authorList>
            <person name="de Groot N.N."/>
        </authorList>
    </citation>
    <scope>NUCLEOTIDE SEQUENCE [LARGE SCALE GENOMIC DNA]</scope>
    <source>
        <strain evidence="6 7">DSM 17890</strain>
    </source>
</reference>
<dbReference type="Gene3D" id="3.40.50.1360">
    <property type="match status" value="1"/>
</dbReference>
<keyword evidence="1" id="KW-0678">Repressor</keyword>
<feature type="domain" description="HTH deoR-type" evidence="5">
    <location>
        <begin position="3"/>
        <end position="58"/>
    </location>
</feature>
<dbReference type="InterPro" id="IPR036388">
    <property type="entry name" value="WH-like_DNA-bd_sf"/>
</dbReference>
<dbReference type="InterPro" id="IPR050313">
    <property type="entry name" value="Carb_Metab_HTH_regulators"/>
</dbReference>
<dbReference type="SMART" id="SM01134">
    <property type="entry name" value="DeoRC"/>
    <property type="match status" value="1"/>
</dbReference>
<dbReference type="EMBL" id="FNMZ01000003">
    <property type="protein sequence ID" value="SDX00362.1"/>
    <property type="molecule type" value="Genomic_DNA"/>
</dbReference>
<dbReference type="PROSITE" id="PS00894">
    <property type="entry name" value="HTH_DEOR_1"/>
    <property type="match status" value="1"/>
</dbReference>
<name>A0A1H2Y585_9RHOB</name>
<dbReference type="Gene3D" id="1.10.10.10">
    <property type="entry name" value="Winged helix-like DNA-binding domain superfamily/Winged helix DNA-binding domain"/>
    <property type="match status" value="1"/>
</dbReference>
<evidence type="ECO:0000256" key="1">
    <source>
        <dbReference type="ARBA" id="ARBA00022491"/>
    </source>
</evidence>
<dbReference type="SUPFAM" id="SSF100950">
    <property type="entry name" value="NagB/RpiA/CoA transferase-like"/>
    <property type="match status" value="1"/>
</dbReference>
<evidence type="ECO:0000256" key="2">
    <source>
        <dbReference type="ARBA" id="ARBA00023015"/>
    </source>
</evidence>
<dbReference type="AlphaFoldDB" id="A0A1H2Y585"/>
<keyword evidence="4" id="KW-0804">Transcription</keyword>
<organism evidence="6 7">
    <name type="scientific">Albimonas donghaensis</name>
    <dbReference type="NCBI Taxonomy" id="356660"/>
    <lineage>
        <taxon>Bacteria</taxon>
        <taxon>Pseudomonadati</taxon>
        <taxon>Pseudomonadota</taxon>
        <taxon>Alphaproteobacteria</taxon>
        <taxon>Rhodobacterales</taxon>
        <taxon>Paracoccaceae</taxon>
        <taxon>Albimonas</taxon>
    </lineage>
</organism>
<dbReference type="PROSITE" id="PS51000">
    <property type="entry name" value="HTH_DEOR_2"/>
    <property type="match status" value="1"/>
</dbReference>
<dbReference type="SUPFAM" id="SSF46785">
    <property type="entry name" value="Winged helix' DNA-binding domain"/>
    <property type="match status" value="1"/>
</dbReference>
<dbReference type="InterPro" id="IPR001034">
    <property type="entry name" value="DeoR_HTH"/>
</dbReference>
<keyword evidence="7" id="KW-1185">Reference proteome</keyword>
<dbReference type="STRING" id="356660.SAMN05444336_10317"/>
<dbReference type="InterPro" id="IPR037171">
    <property type="entry name" value="NagB/RpiA_transferase-like"/>
</dbReference>
<dbReference type="GO" id="GO:0003677">
    <property type="term" value="F:DNA binding"/>
    <property type="evidence" value="ECO:0007669"/>
    <property type="project" value="UniProtKB-KW"/>
</dbReference>
<dbReference type="InterPro" id="IPR018356">
    <property type="entry name" value="Tscrpt_reg_HTH_DeoR_CS"/>
</dbReference>
<gene>
    <name evidence="6" type="ORF">SAMN05444336_10317</name>
</gene>
<dbReference type="Pfam" id="PF00455">
    <property type="entry name" value="DeoRC"/>
    <property type="match status" value="1"/>
</dbReference>
<evidence type="ECO:0000313" key="6">
    <source>
        <dbReference type="EMBL" id="SDX00362.1"/>
    </source>
</evidence>
<evidence type="ECO:0000256" key="3">
    <source>
        <dbReference type="ARBA" id="ARBA00023125"/>
    </source>
</evidence>
<accession>A0A1H2Y585</accession>
<dbReference type="PANTHER" id="PTHR30363">
    <property type="entry name" value="HTH-TYPE TRANSCRIPTIONAL REGULATOR SRLR-RELATED"/>
    <property type="match status" value="1"/>
</dbReference>
<dbReference type="InterPro" id="IPR036390">
    <property type="entry name" value="WH_DNA-bd_sf"/>
</dbReference>
<dbReference type="SMART" id="SM00420">
    <property type="entry name" value="HTH_DEOR"/>
    <property type="match status" value="1"/>
</dbReference>
<keyword evidence="3" id="KW-0238">DNA-binding</keyword>
<evidence type="ECO:0000259" key="5">
    <source>
        <dbReference type="PROSITE" id="PS51000"/>
    </source>
</evidence>